<keyword evidence="2 4" id="KW-0547">Nucleotide-binding</keyword>
<dbReference type="GO" id="GO:0071973">
    <property type="term" value="P:bacterial-type flagellum-dependent cell motility"/>
    <property type="evidence" value="ECO:0007669"/>
    <property type="project" value="UniProtKB-UniRule"/>
</dbReference>
<feature type="domain" description="Type III secretion system flagellar brake protein YcgR PilZN" evidence="6">
    <location>
        <begin position="24"/>
        <end position="129"/>
    </location>
</feature>
<evidence type="ECO:0000313" key="8">
    <source>
        <dbReference type="Proteomes" id="UP000509597"/>
    </source>
</evidence>
<accession>A0A7H9BFQ1</accession>
<dbReference type="InterPro" id="IPR012349">
    <property type="entry name" value="Split_barrel_FMN-bd"/>
</dbReference>
<reference evidence="7 8" key="1">
    <citation type="submission" date="2020-07" db="EMBL/GenBank/DDBJ databases">
        <title>Complete genome sequence of Chitinibacter sp. 2T18.</title>
        <authorList>
            <person name="Bae J.-W."/>
            <person name="Choi J.-W."/>
        </authorList>
    </citation>
    <scope>NUCLEOTIDE SEQUENCE [LARGE SCALE GENOMIC DNA]</scope>
    <source>
        <strain evidence="7 8">2T18</strain>
    </source>
</reference>
<evidence type="ECO:0000256" key="2">
    <source>
        <dbReference type="ARBA" id="ARBA00022741"/>
    </source>
</evidence>
<keyword evidence="7" id="KW-0969">Cilium</keyword>
<keyword evidence="7" id="KW-0282">Flagellum</keyword>
<protein>
    <recommendedName>
        <fullName evidence="4">Flagellar brake protein YcgR</fullName>
    </recommendedName>
    <alternativeName>
        <fullName evidence="4">Cyclic di-GMP binding protein YcgR</fullName>
    </alternativeName>
</protein>
<name>A0A7H9BFQ1_9NEIS</name>
<dbReference type="KEGG" id="chiz:HQ393_03550"/>
<dbReference type="GO" id="GO:0071945">
    <property type="term" value="P:regulation of bacterial-type flagellum-dependent cell motility by regulation of motor speed"/>
    <property type="evidence" value="ECO:0007669"/>
    <property type="project" value="UniProtKB-UniRule"/>
</dbReference>
<dbReference type="InterPro" id="IPR009875">
    <property type="entry name" value="PilZ_domain"/>
</dbReference>
<dbReference type="HAMAP" id="MF_01457">
    <property type="entry name" value="YcgR"/>
    <property type="match status" value="1"/>
</dbReference>
<evidence type="ECO:0000259" key="5">
    <source>
        <dbReference type="Pfam" id="PF07238"/>
    </source>
</evidence>
<dbReference type="InterPro" id="IPR023787">
    <property type="entry name" value="T3SS_YcgR"/>
</dbReference>
<dbReference type="EMBL" id="CP058627">
    <property type="protein sequence ID" value="QLG87405.1"/>
    <property type="molecule type" value="Genomic_DNA"/>
</dbReference>
<keyword evidence="7" id="KW-0966">Cell projection</keyword>
<proteinExistence type="inferred from homology"/>
<feature type="domain" description="PilZ" evidence="5">
    <location>
        <begin position="132"/>
        <end position="244"/>
    </location>
</feature>
<evidence type="ECO:0000259" key="6">
    <source>
        <dbReference type="Pfam" id="PF07317"/>
    </source>
</evidence>
<dbReference type="AlphaFoldDB" id="A0A7H9BFQ1"/>
<dbReference type="Proteomes" id="UP000509597">
    <property type="component" value="Chromosome"/>
</dbReference>
<keyword evidence="1 4" id="KW-0973">c-di-GMP</keyword>
<comment type="subunit">
    <text evidence="4">Monomer. Interacts with the flagellar basal bodies.</text>
</comment>
<keyword evidence="8" id="KW-1185">Reference proteome</keyword>
<dbReference type="GO" id="GO:0009425">
    <property type="term" value="C:bacterial-type flagellum basal body"/>
    <property type="evidence" value="ECO:0007669"/>
    <property type="project" value="UniProtKB-SubCell"/>
</dbReference>
<evidence type="ECO:0000256" key="3">
    <source>
        <dbReference type="ARBA" id="ARBA00023143"/>
    </source>
</evidence>
<gene>
    <name evidence="4" type="primary">ycgR</name>
    <name evidence="7" type="ORF">HQ393_03550</name>
</gene>
<dbReference type="Pfam" id="PF07238">
    <property type="entry name" value="PilZ"/>
    <property type="match status" value="1"/>
</dbReference>
<dbReference type="RefSeq" id="WP_179357488.1">
    <property type="nucleotide sequence ID" value="NZ_CP058627.1"/>
</dbReference>
<sequence>MRMMSEEEIHGVSPIHDAQDIAPYLLKTPLEIAYVLKMLEQTHTNVAVYFNAGHDMMLTRVLQVDSKNKQFFIDIGGHEPTNASLLLADKALYVTALDGVKIQFSTLTPSRSSLDGKPAFLVQFPNDLVKLQRREFFRLTTPITTPYTISLKLANNSSISLDLHDISLGGVGIWLKAEQHKLFELGTIIHKATLELGGVGRMQVDLEIRNVHLIHLKQDMSRWMLGVKFVDLSRSNESILQRLMVQLERDKKALTG</sequence>
<comment type="function">
    <text evidence="4">Acts as a flagellar brake, regulating swimming and swarming in a bis-(3'-5') cyclic diguanylic acid (c-di-GMP)-dependent manner. Binds 1 c-di-GMP dimer per subunit. Increasing levels of c-di-GMP lead to decreased motility.</text>
</comment>
<comment type="similarity">
    <text evidence="4">Belongs to the YcgR family.</text>
</comment>
<evidence type="ECO:0000313" key="7">
    <source>
        <dbReference type="EMBL" id="QLG87405.1"/>
    </source>
</evidence>
<comment type="subcellular location">
    <subcellularLocation>
        <location evidence="4">Bacterial flagellum basal body</location>
    </subcellularLocation>
</comment>
<organism evidence="7 8">
    <name type="scientific">Chitinibacter bivalviorum</name>
    <dbReference type="NCBI Taxonomy" id="2739434"/>
    <lineage>
        <taxon>Bacteria</taxon>
        <taxon>Pseudomonadati</taxon>
        <taxon>Pseudomonadota</taxon>
        <taxon>Betaproteobacteria</taxon>
        <taxon>Neisseriales</taxon>
        <taxon>Chitinibacteraceae</taxon>
        <taxon>Chitinibacter</taxon>
    </lineage>
</organism>
<keyword evidence="3 4" id="KW-0975">Bacterial flagellum</keyword>
<dbReference type="InterPro" id="IPR009926">
    <property type="entry name" value="T3SS_YcgR_PilZN"/>
</dbReference>
<dbReference type="Pfam" id="PF07317">
    <property type="entry name" value="PilZN"/>
    <property type="match status" value="1"/>
</dbReference>
<dbReference type="Gene3D" id="2.40.10.220">
    <property type="entry name" value="predicted glycosyltransferase like domains"/>
    <property type="match status" value="1"/>
</dbReference>
<evidence type="ECO:0000256" key="1">
    <source>
        <dbReference type="ARBA" id="ARBA00022636"/>
    </source>
</evidence>
<dbReference type="GO" id="GO:0035438">
    <property type="term" value="F:cyclic-di-GMP binding"/>
    <property type="evidence" value="ECO:0007669"/>
    <property type="project" value="UniProtKB-UniRule"/>
</dbReference>
<evidence type="ECO:0000256" key="4">
    <source>
        <dbReference type="HAMAP-Rule" id="MF_01457"/>
    </source>
</evidence>
<dbReference type="Gene3D" id="2.30.110.10">
    <property type="entry name" value="Electron Transport, Fmn-binding Protein, Chain A"/>
    <property type="match status" value="1"/>
</dbReference>